<dbReference type="AlphaFoldDB" id="A0A3B5AZY6"/>
<dbReference type="InterPro" id="IPR042201">
    <property type="entry name" value="FH2_Formin_sf"/>
</dbReference>
<dbReference type="SUPFAM" id="SSF101447">
    <property type="entry name" value="Formin homology 2 domain (FH2 domain)"/>
    <property type="match status" value="1"/>
</dbReference>
<accession>A0A3B5AZY6</accession>
<sequence>MKVSQRRRSRPDEFTHELVRCDLMLPCSDVQNTRLGLELGSDQLPVSQVRGRANLWTQGPAQQQIDVRTIEELFGHNDSQWDASATPSRAGRSRGSFRDAREELSILDSKRGMNVGIFLKQFKRPEALNVCPQSHEQPESSERCHLPQTWQQQVGQRGGRQQDDNRHRVHSECYQTHTCRYEAEPHLRQVTLTNTGSFSVGQHQVLQLCGTRTT</sequence>
<dbReference type="Ensembl" id="ENSSPAT00000019362.1">
    <property type="protein sequence ID" value="ENSSPAP00000019072.1"/>
    <property type="gene ID" value="ENSSPAG00000014352.1"/>
</dbReference>
<dbReference type="PANTHER" id="PTHR46345">
    <property type="entry name" value="INVERTED FORMIN-2"/>
    <property type="match status" value="1"/>
</dbReference>
<dbReference type="PANTHER" id="PTHR46345:SF11">
    <property type="entry name" value="FORMIN-J-LIKE"/>
    <property type="match status" value="1"/>
</dbReference>
<feature type="region of interest" description="Disordered" evidence="1">
    <location>
        <begin position="78"/>
        <end position="98"/>
    </location>
</feature>
<name>A0A3B5AZY6_9TELE</name>
<organism evidence="2">
    <name type="scientific">Stegastes partitus</name>
    <name type="common">bicolor damselfish</name>
    <dbReference type="NCBI Taxonomy" id="144197"/>
    <lineage>
        <taxon>Eukaryota</taxon>
        <taxon>Metazoa</taxon>
        <taxon>Chordata</taxon>
        <taxon>Craniata</taxon>
        <taxon>Vertebrata</taxon>
        <taxon>Euteleostomi</taxon>
        <taxon>Actinopterygii</taxon>
        <taxon>Neopterygii</taxon>
        <taxon>Teleostei</taxon>
        <taxon>Neoteleostei</taxon>
        <taxon>Acanthomorphata</taxon>
        <taxon>Ovalentaria</taxon>
        <taxon>Pomacentridae</taxon>
        <taxon>Stegastes</taxon>
    </lineage>
</organism>
<feature type="compositionally biased region" description="Polar residues" evidence="1">
    <location>
        <begin position="78"/>
        <end position="87"/>
    </location>
</feature>
<dbReference type="Gene3D" id="1.20.58.2220">
    <property type="entry name" value="Formin, FH2 domain"/>
    <property type="match status" value="1"/>
</dbReference>
<reference evidence="2" key="1">
    <citation type="submission" date="2023-09" db="UniProtKB">
        <authorList>
            <consortium name="Ensembl"/>
        </authorList>
    </citation>
    <scope>IDENTIFICATION</scope>
</reference>
<protein>
    <submittedName>
        <fullName evidence="2">FH2 domain-containing protein 1-like</fullName>
    </submittedName>
</protein>
<dbReference type="GeneTree" id="ENSGT00940000155128"/>
<proteinExistence type="predicted"/>
<evidence type="ECO:0000313" key="2">
    <source>
        <dbReference type="Ensembl" id="ENSSPAP00000019072.1"/>
    </source>
</evidence>
<evidence type="ECO:0000256" key="1">
    <source>
        <dbReference type="SAM" id="MobiDB-lite"/>
    </source>
</evidence>